<dbReference type="EMBL" id="BLLF01000119">
    <property type="protein sequence ID" value="GFH07835.1"/>
    <property type="molecule type" value="Genomic_DNA"/>
</dbReference>
<dbReference type="AlphaFoldDB" id="A0A699YER0"/>
<keyword evidence="1" id="KW-0831">Ubiquinone biosynthesis</keyword>
<evidence type="ECO:0000313" key="3">
    <source>
        <dbReference type="Proteomes" id="UP000485058"/>
    </source>
</evidence>
<keyword evidence="3" id="KW-1185">Reference proteome</keyword>
<proteinExistence type="predicted"/>
<protein>
    <submittedName>
        <fullName evidence="2">Coenzyme Q biosynthesis protein 4 homolog</fullName>
    </submittedName>
</protein>
<accession>A0A699YER0</accession>
<comment type="caution">
    <text evidence="2">The sequence shown here is derived from an EMBL/GenBank/DDBJ whole genome shotgun (WGS) entry which is preliminary data.</text>
</comment>
<dbReference type="InterPro" id="IPR007715">
    <property type="entry name" value="Coq4"/>
</dbReference>
<evidence type="ECO:0000256" key="1">
    <source>
        <dbReference type="ARBA" id="ARBA00022688"/>
    </source>
</evidence>
<feature type="non-terminal residue" evidence="2">
    <location>
        <position position="1"/>
    </location>
</feature>
<reference evidence="2 3" key="1">
    <citation type="submission" date="2020-02" db="EMBL/GenBank/DDBJ databases">
        <title>Draft genome sequence of Haematococcus lacustris strain NIES-144.</title>
        <authorList>
            <person name="Morimoto D."/>
            <person name="Nakagawa S."/>
            <person name="Yoshida T."/>
            <person name="Sawayama S."/>
        </authorList>
    </citation>
    <scope>NUCLEOTIDE SEQUENCE [LARGE SCALE GENOMIC DNA]</scope>
    <source>
        <strain evidence="2 3">NIES-144</strain>
    </source>
</reference>
<dbReference type="PANTHER" id="PTHR12922">
    <property type="entry name" value="UBIQUINONE BIOSYNTHESIS PROTEIN"/>
    <property type="match status" value="1"/>
</dbReference>
<name>A0A699YER0_HAELA</name>
<organism evidence="2 3">
    <name type="scientific">Haematococcus lacustris</name>
    <name type="common">Green alga</name>
    <name type="synonym">Haematococcus pluvialis</name>
    <dbReference type="NCBI Taxonomy" id="44745"/>
    <lineage>
        <taxon>Eukaryota</taxon>
        <taxon>Viridiplantae</taxon>
        <taxon>Chlorophyta</taxon>
        <taxon>core chlorophytes</taxon>
        <taxon>Chlorophyceae</taxon>
        <taxon>CS clade</taxon>
        <taxon>Chlamydomonadales</taxon>
        <taxon>Haematococcaceae</taxon>
        <taxon>Haematococcus</taxon>
    </lineage>
</organism>
<dbReference type="PANTHER" id="PTHR12922:SF7">
    <property type="entry name" value="UBIQUINONE BIOSYNTHESIS PROTEIN COQ4 HOMOLOG, MITOCHONDRIAL"/>
    <property type="match status" value="1"/>
</dbReference>
<dbReference type="Proteomes" id="UP000485058">
    <property type="component" value="Unassembled WGS sequence"/>
</dbReference>
<sequence>MGGGSPLYSSHLPLSPLQHGAVAVLSSIGALLRHGQLHTMPQRADLVAAVGETTGLYAVKLLHTRMKKDAVGQRILAERPRITDASTSHCWSLPSHTFGGAYAKFMGSRGFHADDRPPDEELAYVLTRMREVHDFWHVLFDCHTNVFGELALKAVEFVQ</sequence>
<dbReference type="GO" id="GO:0006744">
    <property type="term" value="P:ubiquinone biosynthetic process"/>
    <property type="evidence" value="ECO:0007669"/>
    <property type="project" value="UniProtKB-KW"/>
</dbReference>
<evidence type="ECO:0000313" key="2">
    <source>
        <dbReference type="EMBL" id="GFH07835.1"/>
    </source>
</evidence>
<gene>
    <name evidence="2" type="ORF">HaLaN_02696</name>
</gene>
<feature type="non-terminal residue" evidence="2">
    <location>
        <position position="159"/>
    </location>
</feature>
<dbReference type="Pfam" id="PF05019">
    <property type="entry name" value="Coq4"/>
    <property type="match status" value="1"/>
</dbReference>